<proteinExistence type="predicted"/>
<evidence type="ECO:0000259" key="3">
    <source>
        <dbReference type="SMART" id="SM00475"/>
    </source>
</evidence>
<dbReference type="PANTHER" id="PTHR42646">
    <property type="entry name" value="FLAP ENDONUCLEASE XNI"/>
    <property type="match status" value="1"/>
</dbReference>
<dbReference type="InterPro" id="IPR036279">
    <property type="entry name" value="5-3_exonuclease_C_sf"/>
</dbReference>
<dbReference type="GO" id="GO:0008409">
    <property type="term" value="F:5'-3' exonuclease activity"/>
    <property type="evidence" value="ECO:0007669"/>
    <property type="project" value="InterPro"/>
</dbReference>
<dbReference type="InterPro" id="IPR002421">
    <property type="entry name" value="5-3_exonuclease"/>
</dbReference>
<name>A0A6C0J9J7_9ZZZZ</name>
<dbReference type="GO" id="GO:0017108">
    <property type="term" value="F:5'-flap endonuclease activity"/>
    <property type="evidence" value="ECO:0007669"/>
    <property type="project" value="InterPro"/>
</dbReference>
<dbReference type="AlphaFoldDB" id="A0A6C0J9J7"/>
<protein>
    <recommendedName>
        <fullName evidence="3">5'-3' exonuclease domain-containing protein</fullName>
    </recommendedName>
</protein>
<evidence type="ECO:0000313" key="4">
    <source>
        <dbReference type="EMBL" id="QHU02312.1"/>
    </source>
</evidence>
<dbReference type="Gene3D" id="1.10.150.20">
    <property type="entry name" value="5' to 3' exonuclease, C-terminal subdomain"/>
    <property type="match status" value="1"/>
</dbReference>
<accession>A0A6C0J9J7</accession>
<dbReference type="PANTHER" id="PTHR42646:SF2">
    <property type="entry name" value="5'-3' EXONUCLEASE FAMILY PROTEIN"/>
    <property type="match status" value="1"/>
</dbReference>
<dbReference type="SUPFAM" id="SSF88723">
    <property type="entry name" value="PIN domain-like"/>
    <property type="match status" value="1"/>
</dbReference>
<dbReference type="InterPro" id="IPR038969">
    <property type="entry name" value="FEN"/>
</dbReference>
<feature type="domain" description="5'-3' exonuclease" evidence="3">
    <location>
        <begin position="3"/>
        <end position="266"/>
    </location>
</feature>
<dbReference type="Gene3D" id="3.40.50.1010">
    <property type="entry name" value="5'-nuclease"/>
    <property type="match status" value="1"/>
</dbReference>
<dbReference type="EMBL" id="MN740356">
    <property type="protein sequence ID" value="QHU02312.1"/>
    <property type="molecule type" value="Genomic_DNA"/>
</dbReference>
<reference evidence="4" key="1">
    <citation type="journal article" date="2020" name="Nature">
        <title>Giant virus diversity and host interactions through global metagenomics.</title>
        <authorList>
            <person name="Schulz F."/>
            <person name="Roux S."/>
            <person name="Paez-Espino D."/>
            <person name="Jungbluth S."/>
            <person name="Walsh D.A."/>
            <person name="Denef V.J."/>
            <person name="McMahon K.D."/>
            <person name="Konstantinidis K.T."/>
            <person name="Eloe-Fadrosh E.A."/>
            <person name="Kyrpides N.C."/>
            <person name="Woyke T."/>
        </authorList>
    </citation>
    <scope>NUCLEOTIDE SEQUENCE</scope>
    <source>
        <strain evidence="4">GVMAG-M-3300025880-75</strain>
    </source>
</reference>
<keyword evidence="2" id="KW-0378">Hydrolase</keyword>
<dbReference type="GO" id="GO:0033567">
    <property type="term" value="P:DNA replication, Okazaki fragment processing"/>
    <property type="evidence" value="ECO:0007669"/>
    <property type="project" value="InterPro"/>
</dbReference>
<dbReference type="Pfam" id="PF02739">
    <property type="entry name" value="5_3_exonuc_N"/>
    <property type="match status" value="1"/>
</dbReference>
<dbReference type="InterPro" id="IPR020046">
    <property type="entry name" value="5-3_exonucl_a-hlix_arch_N"/>
</dbReference>
<dbReference type="SMART" id="SM00475">
    <property type="entry name" value="53EXOc"/>
    <property type="match status" value="1"/>
</dbReference>
<dbReference type="GO" id="GO:0003677">
    <property type="term" value="F:DNA binding"/>
    <property type="evidence" value="ECO:0007669"/>
    <property type="project" value="InterPro"/>
</dbReference>
<organism evidence="4">
    <name type="scientific">viral metagenome</name>
    <dbReference type="NCBI Taxonomy" id="1070528"/>
    <lineage>
        <taxon>unclassified sequences</taxon>
        <taxon>metagenomes</taxon>
        <taxon>organismal metagenomes</taxon>
    </lineage>
</organism>
<sequence length="269" mass="31424">MSKNFLLIDGSYFVFYRYYAISSWFKLAKKEQIIDKENPPIENIEFVEKFIKTFVSKLDEIKDKLKLDNPVIIVGKDCPRQNIWRMEHLSSYKANRVYDDSFLGGPFFKMAYNDDLFIKGGANKILKYPGLEADDCLAIITEKIKTTFPHGKITIITSDMDYLQLACENVELYDLKYIKLTDRKSSYNNAEKDLFVKILTGDKSDNIEGVFKKCGPKTACKYFDNKELFEEKLKSVEGAMERFELNKKIIDFNEIPEDLVKNFLEKYNI</sequence>
<evidence type="ECO:0000256" key="1">
    <source>
        <dbReference type="ARBA" id="ARBA00022722"/>
    </source>
</evidence>
<keyword evidence="1" id="KW-0540">Nuclease</keyword>
<dbReference type="SUPFAM" id="SSF47807">
    <property type="entry name" value="5' to 3' exonuclease, C-terminal subdomain"/>
    <property type="match status" value="1"/>
</dbReference>
<dbReference type="InterPro" id="IPR029060">
    <property type="entry name" value="PIN-like_dom_sf"/>
</dbReference>
<evidence type="ECO:0000256" key="2">
    <source>
        <dbReference type="ARBA" id="ARBA00022801"/>
    </source>
</evidence>